<dbReference type="Pfam" id="PF04851">
    <property type="entry name" value="ResIII"/>
    <property type="match status" value="1"/>
</dbReference>
<keyword evidence="4" id="KW-0067">ATP-binding</keyword>
<proteinExistence type="predicted"/>
<dbReference type="Proteomes" id="UP000245207">
    <property type="component" value="Unassembled WGS sequence"/>
</dbReference>
<dbReference type="GO" id="GO:0003677">
    <property type="term" value="F:DNA binding"/>
    <property type="evidence" value="ECO:0007669"/>
    <property type="project" value="InterPro"/>
</dbReference>
<dbReference type="OrthoDB" id="10262986at2759"/>
<keyword evidence="2" id="KW-0378">Hydrolase</keyword>
<dbReference type="InterPro" id="IPR032830">
    <property type="entry name" value="XPB/Ssl2_N"/>
</dbReference>
<reference evidence="7 8" key="1">
    <citation type="journal article" date="2018" name="Mol. Plant">
        <title>The genome of Artemisia annua provides insight into the evolution of Asteraceae family and artemisinin biosynthesis.</title>
        <authorList>
            <person name="Shen Q."/>
            <person name="Zhang L."/>
            <person name="Liao Z."/>
            <person name="Wang S."/>
            <person name="Yan T."/>
            <person name="Shi P."/>
            <person name="Liu M."/>
            <person name="Fu X."/>
            <person name="Pan Q."/>
            <person name="Wang Y."/>
            <person name="Lv Z."/>
            <person name="Lu X."/>
            <person name="Zhang F."/>
            <person name="Jiang W."/>
            <person name="Ma Y."/>
            <person name="Chen M."/>
            <person name="Hao X."/>
            <person name="Li L."/>
            <person name="Tang Y."/>
            <person name="Lv G."/>
            <person name="Zhou Y."/>
            <person name="Sun X."/>
            <person name="Brodelius P.E."/>
            <person name="Rose J.K.C."/>
            <person name="Tang K."/>
        </authorList>
    </citation>
    <scope>NUCLEOTIDE SEQUENCE [LARGE SCALE GENOMIC DNA]</scope>
    <source>
        <strain evidence="8">cv. Huhao1</strain>
        <tissue evidence="7">Leaf</tissue>
    </source>
</reference>
<keyword evidence="1" id="KW-0547">Nucleotide-binding</keyword>
<accession>A0A2U1KSN3</accession>
<sequence length="206" mass="23340">MGFCRQIFLETLSSPLYKQASDFLTAIAEPFSRPEFLHEYNLTRQSLYAAVLVGLETETIIVVLNELAKTELPKELVDFIHASTEKYGKVNYPLLEEYDFENDTINPDLEMELKPQAQPRPYQEESLSIMFENGRARSGIIVLPCGAGKSLVGVSAACRIKKSCLCLATNVVSVNQWAFQFKLWFGQERVKIVIKLLSAIQLKKKE</sequence>
<organism evidence="7 8">
    <name type="scientific">Artemisia annua</name>
    <name type="common">Sweet wormwood</name>
    <dbReference type="NCBI Taxonomy" id="35608"/>
    <lineage>
        <taxon>Eukaryota</taxon>
        <taxon>Viridiplantae</taxon>
        <taxon>Streptophyta</taxon>
        <taxon>Embryophyta</taxon>
        <taxon>Tracheophyta</taxon>
        <taxon>Spermatophyta</taxon>
        <taxon>Magnoliopsida</taxon>
        <taxon>eudicotyledons</taxon>
        <taxon>Gunneridae</taxon>
        <taxon>Pentapetalae</taxon>
        <taxon>asterids</taxon>
        <taxon>campanulids</taxon>
        <taxon>Asterales</taxon>
        <taxon>Asteraceae</taxon>
        <taxon>Asteroideae</taxon>
        <taxon>Anthemideae</taxon>
        <taxon>Artemisiinae</taxon>
        <taxon>Artemisia</taxon>
    </lineage>
</organism>
<dbReference type="GO" id="GO:0000112">
    <property type="term" value="C:nucleotide-excision repair factor 3 complex"/>
    <property type="evidence" value="ECO:0007669"/>
    <property type="project" value="TreeGrafter"/>
</dbReference>
<evidence type="ECO:0000259" key="6">
    <source>
        <dbReference type="Pfam" id="PF13625"/>
    </source>
</evidence>
<name>A0A2U1KSN3_ARTAN</name>
<feature type="domain" description="Helicase XPB/Ssl2 N-terminal" evidence="6">
    <location>
        <begin position="6"/>
        <end position="91"/>
    </location>
</feature>
<dbReference type="GO" id="GO:0016787">
    <property type="term" value="F:hydrolase activity"/>
    <property type="evidence" value="ECO:0007669"/>
    <property type="project" value="UniProtKB-KW"/>
</dbReference>
<dbReference type="GO" id="GO:0005524">
    <property type="term" value="F:ATP binding"/>
    <property type="evidence" value="ECO:0007669"/>
    <property type="project" value="UniProtKB-KW"/>
</dbReference>
<evidence type="ECO:0000313" key="7">
    <source>
        <dbReference type="EMBL" id="PWA39764.1"/>
    </source>
</evidence>
<dbReference type="PANTHER" id="PTHR11274">
    <property type="entry name" value="RAD25/XP-B DNA REPAIR HELICASE"/>
    <property type="match status" value="1"/>
</dbReference>
<evidence type="ECO:0000259" key="5">
    <source>
        <dbReference type="Pfam" id="PF04851"/>
    </source>
</evidence>
<evidence type="ECO:0000313" key="8">
    <source>
        <dbReference type="Proteomes" id="UP000245207"/>
    </source>
</evidence>
<dbReference type="GO" id="GO:0043138">
    <property type="term" value="F:3'-5' DNA helicase activity"/>
    <property type="evidence" value="ECO:0007669"/>
    <property type="project" value="TreeGrafter"/>
</dbReference>
<evidence type="ECO:0000256" key="1">
    <source>
        <dbReference type="ARBA" id="ARBA00022741"/>
    </source>
</evidence>
<dbReference type="Gene3D" id="3.40.50.300">
    <property type="entry name" value="P-loop containing nucleotide triphosphate hydrolases"/>
    <property type="match status" value="1"/>
</dbReference>
<comment type="caution">
    <text evidence="7">The sequence shown here is derived from an EMBL/GenBank/DDBJ whole genome shotgun (WGS) entry which is preliminary data.</text>
</comment>
<dbReference type="EMBL" id="PKPP01014354">
    <property type="protein sequence ID" value="PWA39764.1"/>
    <property type="molecule type" value="Genomic_DNA"/>
</dbReference>
<feature type="domain" description="Helicase/UvrB N-terminal" evidence="5">
    <location>
        <begin position="118"/>
        <end position="191"/>
    </location>
</feature>
<keyword evidence="8" id="KW-1185">Reference proteome</keyword>
<dbReference type="InterPro" id="IPR027417">
    <property type="entry name" value="P-loop_NTPase"/>
</dbReference>
<evidence type="ECO:0000256" key="2">
    <source>
        <dbReference type="ARBA" id="ARBA00022801"/>
    </source>
</evidence>
<dbReference type="GO" id="GO:0006367">
    <property type="term" value="P:transcription initiation at RNA polymerase II promoter"/>
    <property type="evidence" value="ECO:0007669"/>
    <property type="project" value="TreeGrafter"/>
</dbReference>
<evidence type="ECO:0000256" key="3">
    <source>
        <dbReference type="ARBA" id="ARBA00022806"/>
    </source>
</evidence>
<dbReference type="Pfam" id="PF13625">
    <property type="entry name" value="Helicase_C_3"/>
    <property type="match status" value="1"/>
</dbReference>
<dbReference type="GO" id="GO:0005675">
    <property type="term" value="C:transcription factor TFIIH holo complex"/>
    <property type="evidence" value="ECO:0007669"/>
    <property type="project" value="TreeGrafter"/>
</dbReference>
<evidence type="ECO:0000256" key="4">
    <source>
        <dbReference type="ARBA" id="ARBA00022840"/>
    </source>
</evidence>
<keyword evidence="3" id="KW-0347">Helicase</keyword>
<dbReference type="SUPFAM" id="SSF52540">
    <property type="entry name" value="P-loop containing nucleoside triphosphate hydrolases"/>
    <property type="match status" value="1"/>
</dbReference>
<protein>
    <submittedName>
        <fullName evidence="7">Uncharacterized protein</fullName>
    </submittedName>
</protein>
<gene>
    <name evidence="7" type="ORF">CTI12_AA569010</name>
</gene>
<dbReference type="InterPro" id="IPR006935">
    <property type="entry name" value="Helicase/UvrB_N"/>
</dbReference>
<dbReference type="STRING" id="35608.A0A2U1KSN3"/>
<dbReference type="PANTHER" id="PTHR11274:SF0">
    <property type="entry name" value="GENERAL TRANSCRIPTION AND DNA REPAIR FACTOR IIH HELICASE SUBUNIT XPB"/>
    <property type="match status" value="1"/>
</dbReference>
<dbReference type="AlphaFoldDB" id="A0A2U1KSN3"/>
<dbReference type="GO" id="GO:0097550">
    <property type="term" value="C:transcription preinitiation complex"/>
    <property type="evidence" value="ECO:0007669"/>
    <property type="project" value="TreeGrafter"/>
</dbReference>
<dbReference type="InterPro" id="IPR050615">
    <property type="entry name" value="ATP-dep_DNA_Helicase"/>
</dbReference>